<dbReference type="EMBL" id="BDQC01000166">
    <property type="protein sequence ID" value="GBH22570.1"/>
    <property type="molecule type" value="Genomic_RNA"/>
</dbReference>
<proteinExistence type="predicted"/>
<reference evidence="1" key="1">
    <citation type="submission" date="2017-04" db="EMBL/GenBank/DDBJ databases">
        <title>Unveiling RNA virosphere associated with marine microorganisms.</title>
        <authorList>
            <person name="Urayama S."/>
            <person name="Takaki Y."/>
            <person name="Nishi S."/>
            <person name="Yoshida Y."/>
            <person name="Deguchi S."/>
            <person name="Takai K."/>
            <person name="Nunoura T."/>
        </authorList>
    </citation>
    <scope>NUCLEOTIDE SEQUENCE</scope>
</reference>
<protein>
    <submittedName>
        <fullName evidence="1">Uncharacterized protein</fullName>
    </submittedName>
</protein>
<organism evidence="1">
    <name type="scientific">viral metagenome</name>
    <dbReference type="NCBI Taxonomy" id="1070528"/>
    <lineage>
        <taxon>unclassified sequences</taxon>
        <taxon>metagenomes</taxon>
        <taxon>organismal metagenomes</taxon>
    </lineage>
</organism>
<sequence length="191" mass="22141">MRTVTPDEMFEILRSVPLSQITLEENYAAEMRKMWDFLVRKETHSAIRDFDGAAQWMGWYGGHLKGTFTARWDDVSRNINARANLIDASALLPTNLTMLRVHYFNHDAPRLWAARFHTLSFIKSEGGKADLLSTGLQWGALAAQPVLIDTDEKHRRYWRNQENFGHYWETTRGRNVILKIGSSLRNEVICM</sequence>
<name>A0A2V0RN57_9ZZZZ</name>
<dbReference type="AlphaFoldDB" id="A0A2V0RN57"/>
<evidence type="ECO:0000313" key="1">
    <source>
        <dbReference type="EMBL" id="GBH22570.1"/>
    </source>
</evidence>
<accession>A0A2V0RN57</accession>
<comment type="caution">
    <text evidence="1">The sequence shown here is derived from an EMBL/GenBank/DDBJ whole genome shotgun (WGS) entry which is preliminary data.</text>
</comment>